<evidence type="ECO:0000313" key="1">
    <source>
        <dbReference type="EMBL" id="KAF2406403.1"/>
    </source>
</evidence>
<dbReference type="Proteomes" id="UP000748067">
    <property type="component" value="Unassembled WGS sequence"/>
</dbReference>
<evidence type="ECO:0000313" key="4">
    <source>
        <dbReference type="Proteomes" id="UP000748067"/>
    </source>
</evidence>
<dbReference type="EMBL" id="JXDI01000003">
    <property type="protein sequence ID" value="KAF2406403.1"/>
    <property type="molecule type" value="Genomic_DNA"/>
</dbReference>
<keyword evidence="4" id="KW-1185">Reference proteome</keyword>
<dbReference type="Proteomes" id="UP000182470">
    <property type="component" value="Chromosome I"/>
</dbReference>
<reference evidence="1 4" key="1">
    <citation type="submission" date="2015-01" db="EMBL/GenBank/DDBJ databases">
        <title>Genome Sequence of Pseudomonas antarctica CMS 35.</title>
        <authorList>
            <person name="Voget S."/>
            <person name="Chow J."/>
            <person name="Daniel R."/>
            <person name="Streit W."/>
        </authorList>
    </citation>
    <scope>NUCLEOTIDE SEQUENCE [LARGE SCALE GENOMIC DNA]</scope>
    <source>
        <strain evidence="1 4">CMS 35</strain>
    </source>
</reference>
<accession>A0A1H0BCY9</accession>
<dbReference type="RefSeq" id="WP_083358831.1">
    <property type="nucleotide sequence ID" value="NZ_JXDI01000003.1"/>
</dbReference>
<gene>
    <name evidence="1" type="ORF">PSAN_45780</name>
    <name evidence="2" type="ORF">SAMN04490179_4235</name>
</gene>
<evidence type="ECO:0000313" key="2">
    <source>
        <dbReference type="EMBL" id="SDN43500.1"/>
    </source>
</evidence>
<protein>
    <submittedName>
        <fullName evidence="2">Bacteriophage Rz lysis protein</fullName>
    </submittedName>
    <submittedName>
        <fullName evidence="1">Bacteriophage lysis protein</fullName>
    </submittedName>
</protein>
<sequence length="172" mass="18760">MTPGQILSAILLAMAISAGGTWQVQDWRMGKKFAEQLARQGAAHQKDLDAITSEAWRQQNAERDMRLAVEQRASFADQKHFLELSDEKRNQAALRDSLSTAELRLSVLLDETDPASCCNLPATTGAVGVVHAARRARLDPAHAQRVIGITDDGDQGLIALRACQAYVRAIAQ</sequence>
<reference evidence="2 3" key="2">
    <citation type="submission" date="2016-10" db="EMBL/GenBank/DDBJ databases">
        <authorList>
            <person name="de Groot N.N."/>
        </authorList>
    </citation>
    <scope>NUCLEOTIDE SEQUENCE [LARGE SCALE GENOMIC DNA]</scope>
    <source>
        <strain evidence="2 3">BS2772</strain>
    </source>
</reference>
<name>A0A1H0BCY9_9PSED</name>
<dbReference type="AlphaFoldDB" id="A0A1H0BCY9"/>
<organism evidence="2 3">
    <name type="scientific">Pseudomonas antarctica</name>
    <dbReference type="NCBI Taxonomy" id="219572"/>
    <lineage>
        <taxon>Bacteria</taxon>
        <taxon>Pseudomonadati</taxon>
        <taxon>Pseudomonadota</taxon>
        <taxon>Gammaproteobacteria</taxon>
        <taxon>Pseudomonadales</taxon>
        <taxon>Pseudomonadaceae</taxon>
        <taxon>Pseudomonas</taxon>
    </lineage>
</organism>
<dbReference type="OrthoDB" id="7033315at2"/>
<dbReference type="EMBL" id="LT629704">
    <property type="protein sequence ID" value="SDN43500.1"/>
    <property type="molecule type" value="Genomic_DNA"/>
</dbReference>
<proteinExistence type="predicted"/>
<evidence type="ECO:0000313" key="3">
    <source>
        <dbReference type="Proteomes" id="UP000182470"/>
    </source>
</evidence>